<dbReference type="RefSeq" id="WP_203380698.1">
    <property type="nucleotide sequence ID" value="NZ_JAENHP010000016.1"/>
</dbReference>
<sequence>MLSRRLRLPLAGAAAAVAVGGGLVVANFSPAETTTPVSAPGPSLSGPPPGSTSASAAPTVSVAPKLGSAAYITSPPPKASTAATPTERIDVHVDCNKGNDGNKGTLAQPLRSVDAATSRSLDAGTVVGLARGCTWQTRIELRGDGTSSKPVKLTAYGSGAQPVINGGGTDNESAVLLTGRYQVVENIRVTNAQKNGIVVHGENSGVRSSTIDNTGVGVQFRARDTFADKVKVRDLKMVKDTPGGDDDYGAVGFLVEAHGVEIGYSSCTNCRAPSNDYGHDGGFVEVWNYGDNLDVHHSTGSNTQGILEIGADQGDSSARGIKLRSNKFSNAHGGMVLHTSNNFAIADATIAFTGNTISSTGSQDPPILDGDLGNVTFTSNTVSTASFVAHSAPGVHRCNGITLRGGAEVGYQRHSTEKLNSKATC</sequence>
<protein>
    <recommendedName>
        <fullName evidence="5">Pectate lyase</fullName>
    </recommendedName>
</protein>
<dbReference type="SUPFAM" id="SSF51126">
    <property type="entry name" value="Pectin lyase-like"/>
    <property type="match status" value="1"/>
</dbReference>
<keyword evidence="2" id="KW-0732">Signal</keyword>
<dbReference type="EMBL" id="JAENHP010000016">
    <property type="protein sequence ID" value="MBM2620712.1"/>
    <property type="molecule type" value="Genomic_DNA"/>
</dbReference>
<reference evidence="3 4" key="1">
    <citation type="submission" date="2021-01" db="EMBL/GenBank/DDBJ databases">
        <title>Actinoplanes sp. nov. LDG1-06 isolated from lichen.</title>
        <authorList>
            <person name="Saeng-In P."/>
            <person name="Phongsopitanun W."/>
            <person name="Kanchanasin P."/>
            <person name="Yuki M."/>
            <person name="Kudo T."/>
            <person name="Ohkuma M."/>
            <person name="Tanasupawat S."/>
        </authorList>
    </citation>
    <scope>NUCLEOTIDE SEQUENCE [LARGE SCALE GENOMIC DNA]</scope>
    <source>
        <strain evidence="3 4">LDG1-06</strain>
    </source>
</reference>
<keyword evidence="4" id="KW-1185">Reference proteome</keyword>
<evidence type="ECO:0000313" key="3">
    <source>
        <dbReference type="EMBL" id="MBM2620712.1"/>
    </source>
</evidence>
<feature type="signal peptide" evidence="2">
    <location>
        <begin position="1"/>
        <end position="31"/>
    </location>
</feature>
<feature type="chain" id="PRO_5047056389" description="Pectate lyase" evidence="2">
    <location>
        <begin position="32"/>
        <end position="425"/>
    </location>
</feature>
<evidence type="ECO:0000256" key="1">
    <source>
        <dbReference type="SAM" id="MobiDB-lite"/>
    </source>
</evidence>
<organism evidence="3 4">
    <name type="scientific">Paractinoplanes ovalisporus</name>
    <dbReference type="NCBI Taxonomy" id="2810368"/>
    <lineage>
        <taxon>Bacteria</taxon>
        <taxon>Bacillati</taxon>
        <taxon>Actinomycetota</taxon>
        <taxon>Actinomycetes</taxon>
        <taxon>Micromonosporales</taxon>
        <taxon>Micromonosporaceae</taxon>
        <taxon>Paractinoplanes</taxon>
    </lineage>
</organism>
<accession>A0ABS2ALH9</accession>
<name>A0ABS2ALH9_9ACTN</name>
<dbReference type="Proteomes" id="UP000632138">
    <property type="component" value="Unassembled WGS sequence"/>
</dbReference>
<evidence type="ECO:0000313" key="4">
    <source>
        <dbReference type="Proteomes" id="UP000632138"/>
    </source>
</evidence>
<dbReference type="Gene3D" id="2.160.20.10">
    <property type="entry name" value="Single-stranded right-handed beta-helix, Pectin lyase-like"/>
    <property type="match status" value="1"/>
</dbReference>
<evidence type="ECO:0008006" key="5">
    <source>
        <dbReference type="Google" id="ProtNLM"/>
    </source>
</evidence>
<dbReference type="InterPro" id="IPR011050">
    <property type="entry name" value="Pectin_lyase_fold/virulence"/>
</dbReference>
<proteinExistence type="predicted"/>
<evidence type="ECO:0000256" key="2">
    <source>
        <dbReference type="SAM" id="SignalP"/>
    </source>
</evidence>
<gene>
    <name evidence="3" type="ORF">JIG36_34955</name>
</gene>
<comment type="caution">
    <text evidence="3">The sequence shown here is derived from an EMBL/GenBank/DDBJ whole genome shotgun (WGS) entry which is preliminary data.</text>
</comment>
<feature type="region of interest" description="Disordered" evidence="1">
    <location>
        <begin position="33"/>
        <end position="58"/>
    </location>
</feature>
<dbReference type="InterPro" id="IPR012334">
    <property type="entry name" value="Pectin_lyas_fold"/>
</dbReference>